<accession>A0A6F8SZM1</accession>
<name>A0A6F8SZM1_PEBV</name>
<dbReference type="EMBL" id="LC528623">
    <property type="protein sequence ID" value="BCA93639.1"/>
    <property type="molecule type" value="Genomic_RNA"/>
</dbReference>
<reference evidence="1" key="1">
    <citation type="submission" date="2020-02" db="EMBL/GenBank/DDBJ databases">
        <title>Genomics analysis of a genome sequence of Pea Early Browning Virus.</title>
        <authorList>
            <person name="Maina S."/>
        </authorList>
    </citation>
    <scope>NUCLEOTIDE SEQUENCE</scope>
    <source>
        <strain evidence="1">LyV66-91</strain>
    </source>
</reference>
<organismHost>
    <name type="scientific">Phaseolus vulgaris</name>
    <name type="common">Kidney bean</name>
    <name type="synonym">French bean</name>
    <dbReference type="NCBI Taxonomy" id="3885"/>
</organismHost>
<dbReference type="InterPro" id="IPR007935">
    <property type="entry name" value="Tobravirus_2B"/>
</dbReference>
<dbReference type="Pfam" id="PF05271">
    <property type="entry name" value="Tobravirus_2B"/>
    <property type="match status" value="1"/>
</dbReference>
<protein>
    <submittedName>
        <fullName evidence="1">29kDa protein</fullName>
    </submittedName>
</protein>
<organism evidence="1">
    <name type="scientific">Pea early browning virus</name>
    <dbReference type="NCBI Taxonomy" id="12294"/>
    <lineage>
        <taxon>Viruses</taxon>
        <taxon>Riboviria</taxon>
        <taxon>Orthornavirae</taxon>
        <taxon>Kitrinoviricota</taxon>
        <taxon>Alsuviricetes</taxon>
        <taxon>Martellivirales</taxon>
        <taxon>Virgaviridae</taxon>
        <taxon>Tobravirus</taxon>
        <taxon>Tobravirus pisi</taxon>
    </lineage>
</organism>
<proteinExistence type="predicted"/>
<evidence type="ECO:0000313" key="1">
    <source>
        <dbReference type="EMBL" id="BCA93639.1"/>
    </source>
</evidence>
<organismHost>
    <name type="scientific">Pisum sativum</name>
    <name type="common">Garden pea</name>
    <name type="synonym">Lathyrus oleraceus</name>
    <dbReference type="NCBI Taxonomy" id="3888"/>
</organismHost>
<sequence length="237" mass="27020">MGNGNWADKWPIENLFIDDFSKLVWFDVLTDVVRITHFVSQVPTDLSNIPQSFISFVDNRIPMCVNSRGWVYIRIKVANEDVYYRKLGEIDVSNFGNEDLLPDFEVKFLKVTIPVDKSLVTKIDSLEKSNARLVDDLKQARTLKNFEELREGLVLNYAKVGGRIHRRIVRTISGVWKLVYEINNDADRWAATSASVLSLDTQYLGYKVVSRFGVLGLEFDLARLNALDMPTLLASAV</sequence>